<evidence type="ECO:0000313" key="4">
    <source>
        <dbReference type="Proteomes" id="UP000305067"/>
    </source>
</evidence>
<feature type="compositionally biased region" description="Polar residues" evidence="2">
    <location>
        <begin position="33"/>
        <end position="42"/>
    </location>
</feature>
<feature type="coiled-coil region" evidence="1">
    <location>
        <begin position="189"/>
        <end position="223"/>
    </location>
</feature>
<evidence type="ECO:0000256" key="2">
    <source>
        <dbReference type="SAM" id="MobiDB-lite"/>
    </source>
</evidence>
<dbReference type="AlphaFoldDB" id="A0A5C3R0Y1"/>
<feature type="region of interest" description="Disordered" evidence="2">
    <location>
        <begin position="1"/>
        <end position="42"/>
    </location>
</feature>
<dbReference type="EMBL" id="ML178815">
    <property type="protein sequence ID" value="TFL06229.1"/>
    <property type="molecule type" value="Genomic_DNA"/>
</dbReference>
<keyword evidence="4" id="KW-1185">Reference proteome</keyword>
<proteinExistence type="predicted"/>
<name>A0A5C3R0Y1_9AGAR</name>
<gene>
    <name evidence="3" type="ORF">BDV98DRAFT_600296</name>
</gene>
<feature type="compositionally biased region" description="Basic residues" evidence="2">
    <location>
        <begin position="16"/>
        <end position="32"/>
    </location>
</feature>
<reference evidence="3 4" key="1">
    <citation type="journal article" date="2019" name="Nat. Ecol. Evol.">
        <title>Megaphylogeny resolves global patterns of mushroom evolution.</title>
        <authorList>
            <person name="Varga T."/>
            <person name="Krizsan K."/>
            <person name="Foldi C."/>
            <person name="Dima B."/>
            <person name="Sanchez-Garcia M."/>
            <person name="Sanchez-Ramirez S."/>
            <person name="Szollosi G.J."/>
            <person name="Szarkandi J.G."/>
            <person name="Papp V."/>
            <person name="Albert L."/>
            <person name="Andreopoulos W."/>
            <person name="Angelini C."/>
            <person name="Antonin V."/>
            <person name="Barry K.W."/>
            <person name="Bougher N.L."/>
            <person name="Buchanan P."/>
            <person name="Buyck B."/>
            <person name="Bense V."/>
            <person name="Catcheside P."/>
            <person name="Chovatia M."/>
            <person name="Cooper J."/>
            <person name="Damon W."/>
            <person name="Desjardin D."/>
            <person name="Finy P."/>
            <person name="Geml J."/>
            <person name="Haridas S."/>
            <person name="Hughes K."/>
            <person name="Justo A."/>
            <person name="Karasinski D."/>
            <person name="Kautmanova I."/>
            <person name="Kiss B."/>
            <person name="Kocsube S."/>
            <person name="Kotiranta H."/>
            <person name="LaButti K.M."/>
            <person name="Lechner B.E."/>
            <person name="Liimatainen K."/>
            <person name="Lipzen A."/>
            <person name="Lukacs Z."/>
            <person name="Mihaltcheva S."/>
            <person name="Morgado L.N."/>
            <person name="Niskanen T."/>
            <person name="Noordeloos M.E."/>
            <person name="Ohm R.A."/>
            <person name="Ortiz-Santana B."/>
            <person name="Ovrebo C."/>
            <person name="Racz N."/>
            <person name="Riley R."/>
            <person name="Savchenko A."/>
            <person name="Shiryaev A."/>
            <person name="Soop K."/>
            <person name="Spirin V."/>
            <person name="Szebenyi C."/>
            <person name="Tomsovsky M."/>
            <person name="Tulloss R.E."/>
            <person name="Uehling J."/>
            <person name="Grigoriev I.V."/>
            <person name="Vagvolgyi C."/>
            <person name="Papp T."/>
            <person name="Martin F.M."/>
            <person name="Miettinen O."/>
            <person name="Hibbett D.S."/>
            <person name="Nagy L.G."/>
        </authorList>
    </citation>
    <scope>NUCLEOTIDE SEQUENCE [LARGE SCALE GENOMIC DNA]</scope>
    <source>
        <strain evidence="3 4">CBS 309.79</strain>
    </source>
</reference>
<sequence>MSSYQPLVSPSPHSSVHGRRSPRAPSKSRTKSMTHLSNGQPPKTSVLVLYAEPSLQTTLTLSADLSIKQVIAKGQTEIENHIAAAHGLPKFNIDPECTDFFPAADHNVKIGDLPGLKTIVCWPRATDGSERTPSPLTDLLNKLKSGQNASSSQVSLNNDEVSTILARLARLETTDSVQDELRRGTHARITNLEREQAAAQAKIEHLEKQNKDLTSTVTRLQSGLTLSMSAVTGDDDAVAKVLFRVLGDRGRAQLARICGCDSWAQLEAECADANDLFNTASRHIRRDGRLGPYWKAIVNSPSALWALVTPDPEFDCDLSAEVVEGVESNAISASIESLPEGAPREDMITIYRAIFNAEPDLEPQ</sequence>
<protein>
    <submittedName>
        <fullName evidence="3">Uncharacterized protein</fullName>
    </submittedName>
</protein>
<keyword evidence="1" id="KW-0175">Coiled coil</keyword>
<evidence type="ECO:0000313" key="3">
    <source>
        <dbReference type="EMBL" id="TFL06229.1"/>
    </source>
</evidence>
<evidence type="ECO:0000256" key="1">
    <source>
        <dbReference type="SAM" id="Coils"/>
    </source>
</evidence>
<dbReference type="Proteomes" id="UP000305067">
    <property type="component" value="Unassembled WGS sequence"/>
</dbReference>
<accession>A0A5C3R0Y1</accession>
<organism evidence="3 4">
    <name type="scientific">Pterulicium gracile</name>
    <dbReference type="NCBI Taxonomy" id="1884261"/>
    <lineage>
        <taxon>Eukaryota</taxon>
        <taxon>Fungi</taxon>
        <taxon>Dikarya</taxon>
        <taxon>Basidiomycota</taxon>
        <taxon>Agaricomycotina</taxon>
        <taxon>Agaricomycetes</taxon>
        <taxon>Agaricomycetidae</taxon>
        <taxon>Agaricales</taxon>
        <taxon>Pleurotineae</taxon>
        <taxon>Pterulaceae</taxon>
        <taxon>Pterulicium</taxon>
    </lineage>
</organism>
<dbReference type="OrthoDB" id="2628273at2759"/>